<evidence type="ECO:0000313" key="4">
    <source>
        <dbReference type="Proteomes" id="UP000198211"/>
    </source>
</evidence>
<feature type="coiled-coil region" evidence="1">
    <location>
        <begin position="218"/>
        <end position="294"/>
    </location>
</feature>
<dbReference type="OrthoDB" id="188741at2759"/>
<sequence length="962" mass="110449">MEDEEEALGDIRKECFESVTDGELGDGEEQNLNPQDDDDSEDDDSDEDDETEDDEDLIESVTDGELGDGEEQNLNPQDDDDSEYDDSDEDDETEDDEDLTQTIVDMGRHERMQRIQKVLYEQLVGNDERVSLELREKEEELRRAKAAREDVGVSLYGVQQQLAQLQVALEAAHRRLTILHDERFASEDKLDEWKVSAEEKKLAVERRRAHLHKTQGELDSLNMTLRQVEQYNDEMKHEIARTQRAAEKAEESMTVAEKDKVKQDLYIDRLNEQVKTLQEQLAANESQLKTQRMETQAAEETLWEAAAQMEAVAFEKKQLLQQWKSALIGMQQRDTALQATQTAISKVGEDELSLTAELRGYRISIEKAQQAHEVLIATIERFNAELRFVEEQTENLRAENERLAARHELLAKSLKQTEAQVSSAATEGKKFESEAAQVAQHLETTQRERHLLEDEIAAEKNDQTTVHKAAHNLTKETQRLVTRVHEKEIELANLQNEMARVGIDSLNVQNHTAQLAEAQRALVEELKRDDQRVERAELEIRQRNDEIEKKMLRLDRLNKKYEQLASKMEDADTGPLEATIKNLVRETKLGREDNTAKQKLWLNTQTVLVHAASEAQELSERNQERKSKTSVLEQKQLRLQHELQEMQRELRELSNGIATLHADTGRLNQLISRQGSRHDELLNSNHALELEFASELRELEATSVAMEARAATLRQEKHDLLDRVVEVERQLMLWEKKIQLEKETQAALDPEVGQAEARSMEKEIHRMRLRLEALQRSQEQMLQDMEQAVHKRDLIALRGRSKKEQEAELTFAALTAKVSTLQNQVRKSERDATRLDKSIRTQLVSGEDVSFQLEKASAELKVDEERGLSLQRQINTALYDKQRYIDAAARKLRMIKRFDTLCRGVSNGPANETQATEALDKAMIGVEKVRAIVAMLQKQNPHLAEVLPRVLLLAEDPPPMEK</sequence>
<gene>
    <name evidence="3" type="ORF">PHMEG_0004590</name>
</gene>
<dbReference type="GO" id="GO:0005737">
    <property type="term" value="C:cytoplasm"/>
    <property type="evidence" value="ECO:0007669"/>
    <property type="project" value="TreeGrafter"/>
</dbReference>
<dbReference type="STRING" id="4795.A0A225WTK3"/>
<keyword evidence="1" id="KW-0175">Coiled coil</keyword>
<evidence type="ECO:0000256" key="1">
    <source>
        <dbReference type="SAM" id="Coils"/>
    </source>
</evidence>
<dbReference type="InterPro" id="IPR037386">
    <property type="entry name" value="CCDC40"/>
</dbReference>
<feature type="coiled-coil region" evidence="1">
    <location>
        <begin position="696"/>
        <end position="838"/>
    </location>
</feature>
<dbReference type="EMBL" id="NBNE01000273">
    <property type="protein sequence ID" value="OWZ20945.1"/>
    <property type="molecule type" value="Genomic_DNA"/>
</dbReference>
<accession>A0A225WTK3</accession>
<organism evidence="3 4">
    <name type="scientific">Phytophthora megakarya</name>
    <dbReference type="NCBI Taxonomy" id="4795"/>
    <lineage>
        <taxon>Eukaryota</taxon>
        <taxon>Sar</taxon>
        <taxon>Stramenopiles</taxon>
        <taxon>Oomycota</taxon>
        <taxon>Peronosporomycetes</taxon>
        <taxon>Peronosporales</taxon>
        <taxon>Peronosporaceae</taxon>
        <taxon>Phytophthora</taxon>
    </lineage>
</organism>
<dbReference type="PANTHER" id="PTHR16275:SF8">
    <property type="entry name" value="COILED-COIL DOMAIN-CONTAINING PROTEIN 40"/>
    <property type="match status" value="1"/>
</dbReference>
<name>A0A225WTK3_9STRA</name>
<feature type="compositionally biased region" description="Acidic residues" evidence="2">
    <location>
        <begin position="65"/>
        <end position="99"/>
    </location>
</feature>
<evidence type="ECO:0000256" key="2">
    <source>
        <dbReference type="SAM" id="MobiDB-lite"/>
    </source>
</evidence>
<feature type="compositionally biased region" description="Acidic residues" evidence="2">
    <location>
        <begin position="23"/>
        <end position="58"/>
    </location>
</feature>
<dbReference type="Proteomes" id="UP000198211">
    <property type="component" value="Unassembled WGS sequence"/>
</dbReference>
<feature type="region of interest" description="Disordered" evidence="2">
    <location>
        <begin position="1"/>
        <end position="99"/>
    </location>
</feature>
<dbReference type="PANTHER" id="PTHR16275">
    <property type="entry name" value="COILED-COIL DOMAIN-CONTAINING PROTEIN 40"/>
    <property type="match status" value="1"/>
</dbReference>
<feature type="coiled-coil region" evidence="1">
    <location>
        <begin position="127"/>
        <end position="182"/>
    </location>
</feature>
<feature type="coiled-coil region" evidence="1">
    <location>
        <begin position="365"/>
        <end position="574"/>
    </location>
</feature>
<protein>
    <recommendedName>
        <fullName evidence="5">Coiled-coil domain-containing protein 40</fullName>
    </recommendedName>
</protein>
<reference evidence="4" key="1">
    <citation type="submission" date="2017-03" db="EMBL/GenBank/DDBJ databases">
        <title>Phytopthora megakarya and P. palmivora, two closely related causual agents of cacao black pod achieved similar genome size and gene model numbers by different mechanisms.</title>
        <authorList>
            <person name="Ali S."/>
            <person name="Shao J."/>
            <person name="Larry D.J."/>
            <person name="Kronmiller B."/>
            <person name="Shen D."/>
            <person name="Strem M.D."/>
            <person name="Melnick R.L."/>
            <person name="Guiltinan M.J."/>
            <person name="Tyler B.M."/>
            <person name="Meinhardt L.W."/>
            <person name="Bailey B.A."/>
        </authorList>
    </citation>
    <scope>NUCLEOTIDE SEQUENCE [LARGE SCALE GENOMIC DNA]</scope>
    <source>
        <strain evidence="4">zdho120</strain>
    </source>
</reference>
<dbReference type="GO" id="GO:0035082">
    <property type="term" value="P:axoneme assembly"/>
    <property type="evidence" value="ECO:0007669"/>
    <property type="project" value="InterPro"/>
</dbReference>
<evidence type="ECO:0008006" key="5">
    <source>
        <dbReference type="Google" id="ProtNLM"/>
    </source>
</evidence>
<evidence type="ECO:0000313" key="3">
    <source>
        <dbReference type="EMBL" id="OWZ20945.1"/>
    </source>
</evidence>
<comment type="caution">
    <text evidence="3">The sequence shown here is derived from an EMBL/GenBank/DDBJ whole genome shotgun (WGS) entry which is preliminary data.</text>
</comment>
<keyword evidence="4" id="KW-1185">Reference proteome</keyword>
<proteinExistence type="predicted"/>
<feature type="coiled-coil region" evidence="1">
    <location>
        <begin position="629"/>
        <end position="663"/>
    </location>
</feature>
<dbReference type="AlphaFoldDB" id="A0A225WTK3"/>